<gene>
    <name evidence="9" type="ORF">SAMN05421512_102403</name>
</gene>
<dbReference type="STRING" id="538381.GCA_001696535_03118"/>
<protein>
    <submittedName>
        <fullName evidence="9">Multisubunit sodium/proton antiporter, MrpB subunit</fullName>
    </submittedName>
</protein>
<evidence type="ECO:0000256" key="1">
    <source>
        <dbReference type="ARBA" id="ARBA00004651"/>
    </source>
</evidence>
<evidence type="ECO:0000256" key="4">
    <source>
        <dbReference type="ARBA" id="ARBA00022692"/>
    </source>
</evidence>
<dbReference type="InterPro" id="IPR007182">
    <property type="entry name" value="MnhB"/>
</dbReference>
<dbReference type="EMBL" id="OBML01000002">
    <property type="protein sequence ID" value="SOB97111.1"/>
    <property type="molecule type" value="Genomic_DNA"/>
</dbReference>
<dbReference type="NCBIfam" id="NF009223">
    <property type="entry name" value="PRK12573.1"/>
    <property type="match status" value="1"/>
</dbReference>
<name>A0A285RSD6_9HYPH</name>
<reference evidence="9 10" key="1">
    <citation type="submission" date="2017-08" db="EMBL/GenBank/DDBJ databases">
        <authorList>
            <person name="de Groot N.N."/>
        </authorList>
    </citation>
    <scope>NUCLEOTIDE SEQUENCE [LARGE SCALE GENOMIC DNA]</scope>
    <source>
        <strain evidence="9 10">USBA 352</strain>
    </source>
</reference>
<keyword evidence="4 7" id="KW-0812">Transmembrane</keyword>
<dbReference type="RefSeq" id="WP_067221903.1">
    <property type="nucleotide sequence ID" value="NZ_JAJGNR010000006.1"/>
</dbReference>
<evidence type="ECO:0000256" key="7">
    <source>
        <dbReference type="SAM" id="Phobius"/>
    </source>
</evidence>
<dbReference type="PANTHER" id="PTHR33932">
    <property type="entry name" value="NA(+)/H(+) ANTIPORTER SUBUNIT B"/>
    <property type="match status" value="1"/>
</dbReference>
<accession>A0A285RSD6</accession>
<feature type="domain" description="Na+/H+ antiporter MnhB subunit-related protein" evidence="8">
    <location>
        <begin position="5"/>
        <end position="127"/>
    </location>
</feature>
<keyword evidence="5 7" id="KW-1133">Transmembrane helix</keyword>
<evidence type="ECO:0000256" key="3">
    <source>
        <dbReference type="ARBA" id="ARBA00022475"/>
    </source>
</evidence>
<feature type="transmembrane region" description="Helical" evidence="7">
    <location>
        <begin position="69"/>
        <end position="92"/>
    </location>
</feature>
<evidence type="ECO:0000256" key="6">
    <source>
        <dbReference type="ARBA" id="ARBA00023136"/>
    </source>
</evidence>
<keyword evidence="10" id="KW-1185">Reference proteome</keyword>
<dbReference type="Pfam" id="PF04039">
    <property type="entry name" value="MnhB"/>
    <property type="match status" value="1"/>
</dbReference>
<evidence type="ECO:0000256" key="2">
    <source>
        <dbReference type="ARBA" id="ARBA00009425"/>
    </source>
</evidence>
<dbReference type="Proteomes" id="UP000219331">
    <property type="component" value="Unassembled WGS sequence"/>
</dbReference>
<comment type="subcellular location">
    <subcellularLocation>
        <location evidence="1">Cell membrane</location>
        <topology evidence="1">Multi-pass membrane protein</topology>
    </subcellularLocation>
</comment>
<dbReference type="GO" id="GO:0005886">
    <property type="term" value="C:plasma membrane"/>
    <property type="evidence" value="ECO:0007669"/>
    <property type="project" value="UniProtKB-SubCell"/>
</dbReference>
<dbReference type="AlphaFoldDB" id="A0A285RSD6"/>
<keyword evidence="3" id="KW-1003">Cell membrane</keyword>
<evidence type="ECO:0000259" key="8">
    <source>
        <dbReference type="Pfam" id="PF04039"/>
    </source>
</evidence>
<evidence type="ECO:0000313" key="10">
    <source>
        <dbReference type="Proteomes" id="UP000219331"/>
    </source>
</evidence>
<organism evidence="9 10">
    <name type="scientific">Stappia indica</name>
    <dbReference type="NCBI Taxonomy" id="538381"/>
    <lineage>
        <taxon>Bacteria</taxon>
        <taxon>Pseudomonadati</taxon>
        <taxon>Pseudomonadota</taxon>
        <taxon>Alphaproteobacteria</taxon>
        <taxon>Hyphomicrobiales</taxon>
        <taxon>Stappiaceae</taxon>
        <taxon>Stappia</taxon>
    </lineage>
</organism>
<dbReference type="InterPro" id="IPR050622">
    <property type="entry name" value="CPA3_antiporter_subunitB"/>
</dbReference>
<feature type="transmembrane region" description="Helical" evidence="7">
    <location>
        <begin position="112"/>
        <end position="133"/>
    </location>
</feature>
<proteinExistence type="inferred from homology"/>
<dbReference type="PANTHER" id="PTHR33932:SF4">
    <property type="entry name" value="NA(+)_H(+) ANTIPORTER SUBUNIT B"/>
    <property type="match status" value="1"/>
</dbReference>
<comment type="similarity">
    <text evidence="2">Belongs to the CPA3 antiporters (TC 2.A.63) subunit B family.</text>
</comment>
<dbReference type="NCBIfam" id="NF009163">
    <property type="entry name" value="PRK12509.1"/>
    <property type="match status" value="1"/>
</dbReference>
<dbReference type="OrthoDB" id="9798859at2"/>
<evidence type="ECO:0000313" key="9">
    <source>
        <dbReference type="EMBL" id="SOB97111.1"/>
    </source>
</evidence>
<keyword evidence="6 7" id="KW-0472">Membrane</keyword>
<feature type="transmembrane region" description="Helical" evidence="7">
    <location>
        <begin position="35"/>
        <end position="57"/>
    </location>
</feature>
<evidence type="ECO:0000256" key="5">
    <source>
        <dbReference type="ARBA" id="ARBA00022989"/>
    </source>
</evidence>
<sequence>MRTIIFRTIAPYLAALMVLFSIFVLLRGHNEPGGGFIGGLIAASAFAIYGIACGVAAVRRAITFHPMSISAAGLFLAGLSGLPSLFTGQPFMTSQWWYVHMLGVEVPLSTPLFFDIGVYLVVVGSISSIALALEERESD</sequence>
<feature type="transmembrane region" description="Helical" evidence="7">
    <location>
        <begin position="12"/>
        <end position="29"/>
    </location>
</feature>